<dbReference type="Proteomes" id="UP000024441">
    <property type="component" value="Segment"/>
</dbReference>
<proteinExistence type="predicted"/>
<dbReference type="RefSeq" id="YP_009031183.1">
    <property type="nucleotide sequence ID" value="NC_024135.1"/>
</dbReference>
<name>A0A023W759_9CAUD</name>
<dbReference type="GeneID" id="19488364"/>
<dbReference type="KEGG" id="vg:19488364"/>
<accession>A0A023W759</accession>
<evidence type="ECO:0000313" key="1">
    <source>
        <dbReference type="EMBL" id="AHY26972.1"/>
    </source>
</evidence>
<dbReference type="EMBL" id="KJ510413">
    <property type="protein sequence ID" value="AHY26972.1"/>
    <property type="molecule type" value="Genomic_DNA"/>
</dbReference>
<keyword evidence="2" id="KW-1185">Reference proteome</keyword>
<evidence type="ECO:0000313" key="2">
    <source>
        <dbReference type="Proteomes" id="UP000024441"/>
    </source>
</evidence>
<sequence length="75" mass="8261">MTAAQTLTADDVIETIRAAGLDYHDFKIAVVVKRMSWGCDNLWEQIAEFPTRNNPAAIARAWQLAGLPDPCTDEG</sequence>
<organism evidence="1 2">
    <name type="scientific">Mycobacterium phage Bernal13</name>
    <dbReference type="NCBI Taxonomy" id="1486424"/>
    <lineage>
        <taxon>Viruses</taxon>
        <taxon>Duplodnaviria</taxon>
        <taxon>Heunggongvirae</taxon>
        <taxon>Uroviricota</taxon>
        <taxon>Caudoviricetes</taxon>
        <taxon>Bernalvirus</taxon>
        <taxon>Bernalvirus bernal13</taxon>
    </lineage>
</organism>
<reference evidence="1 2" key="1">
    <citation type="submission" date="2014-02" db="EMBL/GenBank/DDBJ databases">
        <authorList>
            <person name="Bateh S."/>
            <person name="Bernal D."/>
            <person name="Debose F."/>
            <person name="Kujala R."/>
            <person name="Lamas N."/>
            <person name="Menkis M."/>
            <person name="Romero R."/>
            <person name="Schrull J."/>
            <person name="Sharma S."/>
            <person name="Sidronio T."/>
            <person name="Solanki D."/>
            <person name="Swartout D."/>
            <person name="Venero M."/>
            <person name="Vijayan A."/>
            <person name="Wang J.-S."/>
            <person name="Yakovenko A."/>
            <person name="Sabo J.L."/>
            <person name="Braun E.L."/>
            <person name="Barbazuk W.B."/>
            <person name="Buck G.A."/>
            <person name="Campbell R."/>
            <person name="Carvalho M.R."/>
            <person name="Duckworth R.A."/>
            <person name="Dunn T."/>
            <person name="Halpern C."/>
            <person name="Johnson A."/>
            <person name="Kiflezghi M.G."/>
            <person name="Lee V."/>
            <person name="Loviza R.A."/>
            <person name="Serrano M.G."/>
            <person name="Shah Z.V."/>
            <person name="Sharma K."/>
            <person name="Voegtly L.J."/>
            <person name="Walstead R."/>
            <person name="Wang Y.P."/>
            <person name="Bradley K.W."/>
            <person name="Clarke D.Q."/>
            <person name="Barker L.P."/>
            <person name="Bailey C."/>
            <person name="Asai D.J."/>
            <person name="Bowman C.A."/>
            <person name="Russell D.A."/>
            <person name="Pope W.H."/>
            <person name="Jacobs-Sera D."/>
            <person name="Hendrix R.W."/>
            <person name="Hatfull G.F."/>
        </authorList>
    </citation>
    <scope>NUCLEOTIDE SEQUENCE [LARGE SCALE GENOMIC DNA]</scope>
</reference>
<gene>
    <name evidence="1" type="primary">57</name>
    <name evidence="1" type="ORF">PBI_BERNAL13_57</name>
</gene>
<protein>
    <submittedName>
        <fullName evidence="1">Uncharacterized protein</fullName>
    </submittedName>
</protein>